<feature type="region of interest" description="Disordered" evidence="7">
    <location>
        <begin position="154"/>
        <end position="201"/>
    </location>
</feature>
<dbReference type="InterPro" id="IPR047865">
    <property type="entry name" value="Ribosomal_uL10_bac_type"/>
</dbReference>
<comment type="subunit">
    <text evidence="6">Part of the ribosomal stalk of the 50S ribosomal subunit. The N-terminus interacts with L11 and the large rRNA to form the base of the stalk. The C-terminus forms an elongated spine to which L12 dimers bind in a sequential fashion forming a multimeric L10(L12)X complex.</text>
</comment>
<evidence type="ECO:0000256" key="1">
    <source>
        <dbReference type="ARBA" id="ARBA00002633"/>
    </source>
</evidence>
<keyword evidence="6" id="KW-0694">RNA-binding</keyword>
<gene>
    <name evidence="6 8" type="primary">rplJ</name>
    <name evidence="8" type="ORF">OKA05_19610</name>
</gene>
<comment type="caution">
    <text evidence="8">The sequence shown here is derived from an EMBL/GenBank/DDBJ whole genome shotgun (WGS) entry which is preliminary data.</text>
</comment>
<evidence type="ECO:0000256" key="2">
    <source>
        <dbReference type="ARBA" id="ARBA00008889"/>
    </source>
</evidence>
<dbReference type="SUPFAM" id="SSF160369">
    <property type="entry name" value="Ribosomal protein L10-like"/>
    <property type="match status" value="1"/>
</dbReference>
<dbReference type="CDD" id="cd05797">
    <property type="entry name" value="Ribosomal_L10"/>
    <property type="match status" value="1"/>
</dbReference>
<dbReference type="PANTHER" id="PTHR11560">
    <property type="entry name" value="39S RIBOSOMAL PROTEIN L10, MITOCHONDRIAL"/>
    <property type="match status" value="1"/>
</dbReference>
<evidence type="ECO:0000256" key="4">
    <source>
        <dbReference type="ARBA" id="ARBA00023274"/>
    </source>
</evidence>
<keyword evidence="3 6" id="KW-0689">Ribosomal protein</keyword>
<dbReference type="NCBIfam" id="NF000955">
    <property type="entry name" value="PRK00099.1-1"/>
    <property type="match status" value="1"/>
</dbReference>
<dbReference type="Proteomes" id="UP001320876">
    <property type="component" value="Unassembled WGS sequence"/>
</dbReference>
<feature type="compositionally biased region" description="Basic and acidic residues" evidence="7">
    <location>
        <begin position="155"/>
        <end position="165"/>
    </location>
</feature>
<dbReference type="Pfam" id="PF00466">
    <property type="entry name" value="Ribosomal_L10"/>
    <property type="match status" value="1"/>
</dbReference>
<organism evidence="8 9">
    <name type="scientific">Luteolibacter arcticus</name>
    <dbReference type="NCBI Taxonomy" id="1581411"/>
    <lineage>
        <taxon>Bacteria</taxon>
        <taxon>Pseudomonadati</taxon>
        <taxon>Verrucomicrobiota</taxon>
        <taxon>Verrucomicrobiia</taxon>
        <taxon>Verrucomicrobiales</taxon>
        <taxon>Verrucomicrobiaceae</taxon>
        <taxon>Luteolibacter</taxon>
    </lineage>
</organism>
<dbReference type="InterPro" id="IPR043141">
    <property type="entry name" value="Ribosomal_uL10-like_sf"/>
</dbReference>
<proteinExistence type="inferred from homology"/>
<evidence type="ECO:0000256" key="7">
    <source>
        <dbReference type="SAM" id="MobiDB-lite"/>
    </source>
</evidence>
<protein>
    <recommendedName>
        <fullName evidence="5 6">Large ribosomal subunit protein uL10</fullName>
    </recommendedName>
</protein>
<reference evidence="8 9" key="1">
    <citation type="submission" date="2022-10" db="EMBL/GenBank/DDBJ databases">
        <title>Luteolibacter arcticus strain CCTCC AB 2014275, whole genome shotgun sequencing project.</title>
        <authorList>
            <person name="Zhao G."/>
            <person name="Shen L."/>
        </authorList>
    </citation>
    <scope>NUCLEOTIDE SEQUENCE [LARGE SCALE GENOMIC DNA]</scope>
    <source>
        <strain evidence="8 9">CCTCC AB 2014275</strain>
    </source>
</reference>
<feature type="compositionally biased region" description="Low complexity" evidence="7">
    <location>
        <begin position="172"/>
        <end position="201"/>
    </location>
</feature>
<evidence type="ECO:0000256" key="5">
    <source>
        <dbReference type="ARBA" id="ARBA00035202"/>
    </source>
</evidence>
<accession>A0ABT3GMQ8</accession>
<comment type="similarity">
    <text evidence="2 6">Belongs to the universal ribosomal protein uL10 family.</text>
</comment>
<evidence type="ECO:0000256" key="6">
    <source>
        <dbReference type="HAMAP-Rule" id="MF_00362"/>
    </source>
</evidence>
<name>A0ABT3GMQ8_9BACT</name>
<dbReference type="RefSeq" id="WP_264488891.1">
    <property type="nucleotide sequence ID" value="NZ_JAPDDT010000010.1"/>
</dbReference>
<dbReference type="HAMAP" id="MF_00362">
    <property type="entry name" value="Ribosomal_uL10"/>
    <property type="match status" value="1"/>
</dbReference>
<dbReference type="InterPro" id="IPR001790">
    <property type="entry name" value="Ribosomal_uL10"/>
</dbReference>
<dbReference type="Gene3D" id="3.30.70.1730">
    <property type="match status" value="1"/>
</dbReference>
<sequence>MNPDKKVIIDGLLEKVNASPYVLVVDYTGMTVPQFSELRNRLNAAGAECHVAKNTYVKKALAEAGRPDIGDSLVGQTAFITGEAEVFAAAKAIKNFEKEFKKPEMKVGILGDAVLDADKLKAIADIPSREAILSQLLATILEPSTRIARVIQKKFNPDADSKKDEAEESTEAAEAPAAEAPAAEAAAEPVAEAAAEPAAEA</sequence>
<dbReference type="InterPro" id="IPR022973">
    <property type="entry name" value="Ribosomal_uL10_bac"/>
</dbReference>
<keyword evidence="6" id="KW-0699">rRNA-binding</keyword>
<comment type="function">
    <text evidence="1 6">Forms part of the ribosomal stalk, playing a central role in the interaction of the ribosome with GTP-bound translation factors.</text>
</comment>
<keyword evidence="4 6" id="KW-0687">Ribonucleoprotein</keyword>
<keyword evidence="9" id="KW-1185">Reference proteome</keyword>
<dbReference type="EMBL" id="JAPDDT010000010">
    <property type="protein sequence ID" value="MCW1924782.1"/>
    <property type="molecule type" value="Genomic_DNA"/>
</dbReference>
<evidence type="ECO:0000313" key="9">
    <source>
        <dbReference type="Proteomes" id="UP001320876"/>
    </source>
</evidence>
<evidence type="ECO:0000256" key="3">
    <source>
        <dbReference type="ARBA" id="ARBA00022980"/>
    </source>
</evidence>
<evidence type="ECO:0000313" key="8">
    <source>
        <dbReference type="EMBL" id="MCW1924782.1"/>
    </source>
</evidence>
<dbReference type="GO" id="GO:0005840">
    <property type="term" value="C:ribosome"/>
    <property type="evidence" value="ECO:0007669"/>
    <property type="project" value="UniProtKB-KW"/>
</dbReference>